<dbReference type="RefSeq" id="WP_035375727.1">
    <property type="nucleotide sequence ID" value="NZ_LR215048.1"/>
</dbReference>
<dbReference type="InterPro" id="IPR034660">
    <property type="entry name" value="DinB/YfiT-like"/>
</dbReference>
<dbReference type="STRING" id="1278311.GCA_000428705_00967"/>
<evidence type="ECO:0000313" key="2">
    <source>
        <dbReference type="EMBL" id="VEU80439.1"/>
    </source>
</evidence>
<dbReference type="AlphaFoldDB" id="A0A449BDB5"/>
<protein>
    <recommendedName>
        <fullName evidence="1">DinB-like domain-containing protein</fullName>
    </recommendedName>
</protein>
<sequence>MHSFSKEKQTVIFKNFQSKIKKEKSFAESIESLIEFRIEMWNMYEYVFNTLKEEEYKKKPIKQFKTIAYYLYHLNRIEDITLNTLIKDQEQIFYKNNYQERINSKLHTTGNELTLDEVEKFSERLNIKELIKYVKEVFENTNNYIKIVNYLDSRTLITSERKEKLLELGSVSNDSKAFWLVDYWCKKDYQGIMLMPFSKHHFMHLWNSISIIEKLN</sequence>
<accession>A0A449BDB5</accession>
<dbReference type="Pfam" id="PF12867">
    <property type="entry name" value="DinB_2"/>
    <property type="match status" value="1"/>
</dbReference>
<evidence type="ECO:0000259" key="1">
    <source>
        <dbReference type="Pfam" id="PF12867"/>
    </source>
</evidence>
<dbReference type="EMBL" id="LR215048">
    <property type="protein sequence ID" value="VEU80439.1"/>
    <property type="molecule type" value="Genomic_DNA"/>
</dbReference>
<proteinExistence type="predicted"/>
<keyword evidence="3" id="KW-1185">Reference proteome</keyword>
<evidence type="ECO:0000313" key="3">
    <source>
        <dbReference type="Proteomes" id="UP000289841"/>
    </source>
</evidence>
<organism evidence="2 3">
    <name type="scientific">Haploplasma axanthum</name>
    <name type="common">Acholeplasma axanthum</name>
    <dbReference type="NCBI Taxonomy" id="29552"/>
    <lineage>
        <taxon>Bacteria</taxon>
        <taxon>Bacillati</taxon>
        <taxon>Mycoplasmatota</taxon>
        <taxon>Mollicutes</taxon>
        <taxon>Acholeplasmatales</taxon>
        <taxon>Acholeplasmataceae</taxon>
        <taxon>Haploplasma</taxon>
    </lineage>
</organism>
<dbReference type="InterPro" id="IPR024775">
    <property type="entry name" value="DinB-like"/>
</dbReference>
<dbReference type="Gene3D" id="1.20.120.450">
    <property type="entry name" value="dinb family like domain"/>
    <property type="match status" value="1"/>
</dbReference>
<gene>
    <name evidence="2" type="ORF">NCTC10138_00809</name>
</gene>
<feature type="domain" description="DinB-like" evidence="1">
    <location>
        <begin position="39"/>
        <end position="145"/>
    </location>
</feature>
<dbReference type="KEGG" id="aaxa:NCTC10138_00809"/>
<reference evidence="2 3" key="1">
    <citation type="submission" date="2019-01" db="EMBL/GenBank/DDBJ databases">
        <authorList>
            <consortium name="Pathogen Informatics"/>
        </authorList>
    </citation>
    <scope>NUCLEOTIDE SEQUENCE [LARGE SCALE GENOMIC DNA]</scope>
    <source>
        <strain evidence="2 3">NCTC10138</strain>
    </source>
</reference>
<dbReference type="Proteomes" id="UP000289841">
    <property type="component" value="Chromosome"/>
</dbReference>
<name>A0A449BDB5_HAPAX</name>
<dbReference type="SUPFAM" id="SSF109854">
    <property type="entry name" value="DinB/YfiT-like putative metalloenzymes"/>
    <property type="match status" value="1"/>
</dbReference>